<dbReference type="Proteomes" id="UP000298337">
    <property type="component" value="Unassembled WGS sequence"/>
</dbReference>
<comment type="caution">
    <text evidence="1">The sequence shown here is derived from an EMBL/GenBank/DDBJ whole genome shotgun (WGS) entry which is preliminary data.</text>
</comment>
<dbReference type="AlphaFoldDB" id="A0A4Z0P1W9"/>
<proteinExistence type="predicted"/>
<protein>
    <submittedName>
        <fullName evidence="1">Uncharacterized protein</fullName>
    </submittedName>
</protein>
<accession>A0A4Z0P1W9</accession>
<dbReference type="OrthoDB" id="883176at2"/>
<organism evidence="1 2">
    <name type="scientific">Hymenobacter fodinae</name>
    <dbReference type="NCBI Taxonomy" id="2510796"/>
    <lineage>
        <taxon>Bacteria</taxon>
        <taxon>Pseudomonadati</taxon>
        <taxon>Bacteroidota</taxon>
        <taxon>Cytophagia</taxon>
        <taxon>Cytophagales</taxon>
        <taxon>Hymenobacteraceae</taxon>
        <taxon>Hymenobacter</taxon>
    </lineage>
</organism>
<keyword evidence="2" id="KW-1185">Reference proteome</keyword>
<sequence>MRLSIPFSVLDLSYRSQGHTLVARWREQPGSDEEYIASYRQVLAAAVQRQCRFWLLDMRRCANNCPRLPQWLLQEFCPEVIASFRTSQQVYGAYLVFPSHVPYYTDIVLPTLAHPANTGYRAAAFIDEGLTTTWIRNQQ</sequence>
<reference evidence="1 2" key="1">
    <citation type="submission" date="2019-04" db="EMBL/GenBank/DDBJ databases">
        <authorList>
            <person name="Feng G."/>
            <person name="Zhang J."/>
            <person name="Zhu H."/>
        </authorList>
    </citation>
    <scope>NUCLEOTIDE SEQUENCE [LARGE SCALE GENOMIC DNA]</scope>
    <source>
        <strain evidence="1 2">92R-1</strain>
    </source>
</reference>
<name>A0A4Z0P1W9_9BACT</name>
<dbReference type="RefSeq" id="WP_135436916.1">
    <property type="nucleotide sequence ID" value="NZ_SRLA01000007.1"/>
</dbReference>
<gene>
    <name evidence="1" type="ORF">EU556_24720</name>
</gene>
<evidence type="ECO:0000313" key="1">
    <source>
        <dbReference type="EMBL" id="TGE03815.1"/>
    </source>
</evidence>
<evidence type="ECO:0000313" key="2">
    <source>
        <dbReference type="Proteomes" id="UP000298337"/>
    </source>
</evidence>
<dbReference type="EMBL" id="SRLA01000007">
    <property type="protein sequence ID" value="TGE03815.1"/>
    <property type="molecule type" value="Genomic_DNA"/>
</dbReference>